<dbReference type="Gene3D" id="2.60.120.10">
    <property type="entry name" value="Jelly Rolls"/>
    <property type="match status" value="1"/>
</dbReference>
<organism evidence="3 4">
    <name type="scientific">Cyclobacterium xiamenense</name>
    <dbReference type="NCBI Taxonomy" id="1297121"/>
    <lineage>
        <taxon>Bacteria</taxon>
        <taxon>Pseudomonadati</taxon>
        <taxon>Bacteroidota</taxon>
        <taxon>Cytophagia</taxon>
        <taxon>Cytophagales</taxon>
        <taxon>Cyclobacteriaceae</taxon>
        <taxon>Cyclobacterium</taxon>
    </lineage>
</organism>
<dbReference type="STRING" id="1416801.SAMN05192553_10148"/>
<dbReference type="CDD" id="cd02209">
    <property type="entry name" value="cupin_XRE_C"/>
    <property type="match status" value="1"/>
</dbReference>
<name>A0A1H6T134_9BACT</name>
<evidence type="ECO:0000313" key="4">
    <source>
        <dbReference type="Proteomes" id="UP000199403"/>
    </source>
</evidence>
<dbReference type="InterPro" id="IPR011051">
    <property type="entry name" value="RmlC_Cupin_sf"/>
</dbReference>
<dbReference type="InterPro" id="IPR013096">
    <property type="entry name" value="Cupin_2"/>
</dbReference>
<dbReference type="RefSeq" id="WP_092167886.1">
    <property type="nucleotide sequence ID" value="NZ_FNZH01000001.1"/>
</dbReference>
<evidence type="ECO:0000259" key="2">
    <source>
        <dbReference type="Pfam" id="PF07883"/>
    </source>
</evidence>
<feature type="chain" id="PRO_5011491154" evidence="1">
    <location>
        <begin position="19"/>
        <end position="261"/>
    </location>
</feature>
<protein>
    <submittedName>
        <fullName evidence="3">Cupin domain-containing protein</fullName>
    </submittedName>
</protein>
<proteinExistence type="predicted"/>
<dbReference type="AlphaFoldDB" id="A0A1H6T134"/>
<dbReference type="Proteomes" id="UP000199403">
    <property type="component" value="Unassembled WGS sequence"/>
</dbReference>
<dbReference type="Pfam" id="PF07883">
    <property type="entry name" value="Cupin_2"/>
    <property type="match status" value="1"/>
</dbReference>
<gene>
    <name evidence="3" type="ORF">SAMN05192553_10148</name>
</gene>
<evidence type="ECO:0000313" key="3">
    <source>
        <dbReference type="EMBL" id="SEI73803.1"/>
    </source>
</evidence>
<dbReference type="SUPFAM" id="SSF51182">
    <property type="entry name" value="RmlC-like cupins"/>
    <property type="match status" value="2"/>
</dbReference>
<reference evidence="4" key="1">
    <citation type="submission" date="2016-10" db="EMBL/GenBank/DDBJ databases">
        <authorList>
            <person name="Varghese N."/>
            <person name="Submissions S."/>
        </authorList>
    </citation>
    <scope>NUCLEOTIDE SEQUENCE [LARGE SCALE GENOMIC DNA]</scope>
    <source>
        <strain evidence="4">IBRC-M 10761</strain>
    </source>
</reference>
<keyword evidence="4" id="KW-1185">Reference proteome</keyword>
<keyword evidence="1" id="KW-0732">Signal</keyword>
<feature type="signal peptide" evidence="1">
    <location>
        <begin position="1"/>
        <end position="18"/>
    </location>
</feature>
<dbReference type="OrthoDB" id="1413132at2"/>
<dbReference type="InterPro" id="IPR014710">
    <property type="entry name" value="RmlC-like_jellyroll"/>
</dbReference>
<dbReference type="EMBL" id="FNZH01000001">
    <property type="protein sequence ID" value="SEI73803.1"/>
    <property type="molecule type" value="Genomic_DNA"/>
</dbReference>
<sequence length="261" mass="29478">MKLLFSLAFLLALTQSHAQQEIPHPSSAFEFTMLPAAVHTHGEERQLMDWPTKTLENFRVQHRVLTASEPLQLNEDREMLLIVTAGALQFQTGEKAETLGERSVAWLPRQTEVLLSPQDAQVSLYLIAWDVDPASRETEPEGWEPRIFQYASMDYQETAKGGRRSVMRAATETLQELEMHITTLKEGEKSHDPHVHADEEIILVLQGEVSEHIKGTEYRLGPESLVFLSALDPHGIRNVGTGECEYYAIRWITAKTGSGQF</sequence>
<evidence type="ECO:0000256" key="1">
    <source>
        <dbReference type="SAM" id="SignalP"/>
    </source>
</evidence>
<feature type="domain" description="Cupin type-2" evidence="2">
    <location>
        <begin position="181"/>
        <end position="249"/>
    </location>
</feature>
<accession>A0A1H6T134</accession>